<proteinExistence type="predicted"/>
<dbReference type="PANTHER" id="PTHR36154:SF1">
    <property type="entry name" value="DNA-BINDING TRANSCRIPTIONAL ACTIVATOR ALPA"/>
    <property type="match status" value="1"/>
</dbReference>
<keyword evidence="3" id="KW-1185">Reference proteome</keyword>
<comment type="caution">
    <text evidence="2">The sequence shown here is derived from an EMBL/GenBank/DDBJ whole genome shotgun (WGS) entry which is preliminary data.</text>
</comment>
<evidence type="ECO:0000256" key="1">
    <source>
        <dbReference type="SAM" id="MobiDB-lite"/>
    </source>
</evidence>
<gene>
    <name evidence="2" type="ORF">IU514_02850</name>
</gene>
<sequence>MLNRHTKLVPRNGDRGANKSSGHANVGVSFAPHGNSPYGLEPGFEFLRSLIEARVIQRLEEIFEQVRQLEVVGDYKANRRAIRLREVLSILGISKSTLYSRLNPASPSFDPEMPKPFKLGSQASERAPSVWWESDVIAYLEVCAQMRSSF</sequence>
<accession>A0ABS0B3B2</accession>
<dbReference type="RefSeq" id="WP_194929580.1">
    <property type="nucleotide sequence ID" value="NZ_JADLZT010000002.1"/>
</dbReference>
<dbReference type="Pfam" id="PF05930">
    <property type="entry name" value="Phage_AlpA"/>
    <property type="match status" value="1"/>
</dbReference>
<dbReference type="EMBL" id="JADLZT010000002">
    <property type="protein sequence ID" value="MBF6022960.1"/>
    <property type="molecule type" value="Genomic_DNA"/>
</dbReference>
<feature type="region of interest" description="Disordered" evidence="1">
    <location>
        <begin position="1"/>
        <end position="28"/>
    </location>
</feature>
<organism evidence="2 3">
    <name type="scientific">Lysobacter niastensis</name>
    <dbReference type="NCBI Taxonomy" id="380629"/>
    <lineage>
        <taxon>Bacteria</taxon>
        <taxon>Pseudomonadati</taxon>
        <taxon>Pseudomonadota</taxon>
        <taxon>Gammaproteobacteria</taxon>
        <taxon>Lysobacterales</taxon>
        <taxon>Lysobacteraceae</taxon>
        <taxon>Lysobacter</taxon>
    </lineage>
</organism>
<protein>
    <submittedName>
        <fullName evidence="2">AlpA family phage regulatory protein</fullName>
    </submittedName>
</protein>
<dbReference type="InterPro" id="IPR052931">
    <property type="entry name" value="Prophage_regulatory_activator"/>
</dbReference>
<dbReference type="PANTHER" id="PTHR36154">
    <property type="entry name" value="DNA-BINDING TRANSCRIPTIONAL ACTIVATOR ALPA"/>
    <property type="match status" value="1"/>
</dbReference>
<evidence type="ECO:0000313" key="3">
    <source>
        <dbReference type="Proteomes" id="UP001429984"/>
    </source>
</evidence>
<evidence type="ECO:0000313" key="2">
    <source>
        <dbReference type="EMBL" id="MBF6022960.1"/>
    </source>
</evidence>
<dbReference type="Proteomes" id="UP001429984">
    <property type="component" value="Unassembled WGS sequence"/>
</dbReference>
<name>A0ABS0B3B2_9GAMM</name>
<reference evidence="2 3" key="1">
    <citation type="submission" date="2020-11" db="EMBL/GenBank/DDBJ databases">
        <title>Draft Genome Sequence and Secondary Metabolite Biosynthetic Potential of the Lysobacter niastensis Type strain DSM 18481.</title>
        <authorList>
            <person name="Turrini P."/>
            <person name="Artuso I."/>
            <person name="Tescari M."/>
            <person name="Lugli G.A."/>
            <person name="Frangipani E."/>
            <person name="Ventura M."/>
            <person name="Visca P."/>
        </authorList>
    </citation>
    <scope>NUCLEOTIDE SEQUENCE [LARGE SCALE GENOMIC DNA]</scope>
    <source>
        <strain evidence="2 3">DSM 18481</strain>
    </source>
</reference>
<dbReference type="InterPro" id="IPR010260">
    <property type="entry name" value="AlpA"/>
</dbReference>